<protein>
    <submittedName>
        <fullName evidence="2">Uncharacterized protein</fullName>
    </submittedName>
</protein>
<dbReference type="KEGG" id="ftj:FTUN_2304"/>
<evidence type="ECO:0000313" key="2">
    <source>
        <dbReference type="EMBL" id="QJW94781.1"/>
    </source>
</evidence>
<keyword evidence="3" id="KW-1185">Reference proteome</keyword>
<name>A0A6M5YNF8_9BACT</name>
<feature type="region of interest" description="Disordered" evidence="1">
    <location>
        <begin position="31"/>
        <end position="53"/>
    </location>
</feature>
<sequence>MRTVRTPFGWLAAVSRFPNPRELVEANVVFPGSRPRGRANSRRSCRPGPWAKR</sequence>
<reference evidence="3" key="1">
    <citation type="submission" date="2020-05" db="EMBL/GenBank/DDBJ databases">
        <title>Frigoriglobus tundricola gen. nov., sp. nov., a psychrotolerant cellulolytic planctomycete of the family Gemmataceae with two divergent copies of 16S rRNA gene.</title>
        <authorList>
            <person name="Kulichevskaya I.S."/>
            <person name="Ivanova A.A."/>
            <person name="Naumoff D.G."/>
            <person name="Beletsky A.V."/>
            <person name="Rijpstra W.I.C."/>
            <person name="Sinninghe Damste J.S."/>
            <person name="Mardanov A.V."/>
            <person name="Ravin N.V."/>
            <person name="Dedysh S.N."/>
        </authorList>
    </citation>
    <scope>NUCLEOTIDE SEQUENCE [LARGE SCALE GENOMIC DNA]</scope>
    <source>
        <strain evidence="3">PL17</strain>
    </source>
</reference>
<gene>
    <name evidence="2" type="ORF">FTUN_2304</name>
</gene>
<proteinExistence type="predicted"/>
<dbReference type="EMBL" id="CP053452">
    <property type="protein sequence ID" value="QJW94781.1"/>
    <property type="molecule type" value="Genomic_DNA"/>
</dbReference>
<evidence type="ECO:0000256" key="1">
    <source>
        <dbReference type="SAM" id="MobiDB-lite"/>
    </source>
</evidence>
<feature type="compositionally biased region" description="Basic residues" evidence="1">
    <location>
        <begin position="35"/>
        <end position="53"/>
    </location>
</feature>
<dbReference type="Proteomes" id="UP000503447">
    <property type="component" value="Chromosome"/>
</dbReference>
<organism evidence="2 3">
    <name type="scientific">Frigoriglobus tundricola</name>
    <dbReference type="NCBI Taxonomy" id="2774151"/>
    <lineage>
        <taxon>Bacteria</taxon>
        <taxon>Pseudomonadati</taxon>
        <taxon>Planctomycetota</taxon>
        <taxon>Planctomycetia</taxon>
        <taxon>Gemmatales</taxon>
        <taxon>Gemmataceae</taxon>
        <taxon>Frigoriglobus</taxon>
    </lineage>
</organism>
<evidence type="ECO:0000313" key="3">
    <source>
        <dbReference type="Proteomes" id="UP000503447"/>
    </source>
</evidence>
<dbReference type="AlphaFoldDB" id="A0A6M5YNF8"/>
<accession>A0A6M5YNF8</accession>